<comment type="caution">
    <text evidence="1">The sequence shown here is derived from an EMBL/GenBank/DDBJ whole genome shotgun (WGS) entry which is preliminary data.</text>
</comment>
<organism evidence="1 2">
    <name type="scientific">Candidatus Desantisbacteria bacterium CG1_02_38_46</name>
    <dbReference type="NCBI Taxonomy" id="1817893"/>
    <lineage>
        <taxon>Bacteria</taxon>
        <taxon>Candidatus Desantisiibacteriota</taxon>
    </lineage>
</organism>
<accession>A0A1J4SAF4</accession>
<dbReference type="AlphaFoldDB" id="A0A1J4SAF4"/>
<proteinExistence type="predicted"/>
<dbReference type="STRING" id="1817893.AUJ66_06915"/>
<gene>
    <name evidence="1" type="ORF">AUJ66_06915</name>
</gene>
<reference evidence="1 2" key="1">
    <citation type="journal article" date="2016" name="Environ. Microbiol.">
        <title>Genomic resolution of a cold subsurface aquifer community provides metabolic insights for novel microbes adapted to high CO concentrations.</title>
        <authorList>
            <person name="Probst A.J."/>
            <person name="Castelle C.J."/>
            <person name="Singh A."/>
            <person name="Brown C.T."/>
            <person name="Anantharaman K."/>
            <person name="Sharon I."/>
            <person name="Hug L.A."/>
            <person name="Burstein D."/>
            <person name="Emerson J.B."/>
            <person name="Thomas B.C."/>
            <person name="Banfield J.F."/>
        </authorList>
    </citation>
    <scope>NUCLEOTIDE SEQUENCE [LARGE SCALE GENOMIC DNA]</scope>
    <source>
        <strain evidence="1">CG1_02_38_46</strain>
    </source>
</reference>
<evidence type="ECO:0000313" key="2">
    <source>
        <dbReference type="Proteomes" id="UP000182278"/>
    </source>
</evidence>
<dbReference type="EMBL" id="MNUO01000106">
    <property type="protein sequence ID" value="OIN96272.1"/>
    <property type="molecule type" value="Genomic_DNA"/>
</dbReference>
<evidence type="ECO:0000313" key="1">
    <source>
        <dbReference type="EMBL" id="OIN96272.1"/>
    </source>
</evidence>
<sequence length="84" mass="9783">MQIKNGYKTTTEEIKYEAQPCWVISTLSPENQKPITMDRYFIEKDSGIIIGHESYENGILVLRSIYKNFAINNLDDSVFDTKKF</sequence>
<protein>
    <submittedName>
        <fullName evidence="1">Uncharacterized protein</fullName>
    </submittedName>
</protein>
<dbReference type="Proteomes" id="UP000182278">
    <property type="component" value="Unassembled WGS sequence"/>
</dbReference>
<name>A0A1J4SAF4_9BACT</name>